<keyword evidence="2 5" id="KW-0812">Transmembrane</keyword>
<feature type="transmembrane region" description="Helical" evidence="5">
    <location>
        <begin position="96"/>
        <end position="119"/>
    </location>
</feature>
<feature type="transmembrane region" description="Helical" evidence="5">
    <location>
        <begin position="257"/>
        <end position="280"/>
    </location>
</feature>
<feature type="transmembrane region" description="Helical" evidence="5">
    <location>
        <begin position="12"/>
        <end position="31"/>
    </location>
</feature>
<comment type="caution">
    <text evidence="6">The sequence shown here is derived from an EMBL/GenBank/DDBJ whole genome shotgun (WGS) entry which is preliminary data.</text>
</comment>
<keyword evidence="3 5" id="KW-1133">Transmembrane helix</keyword>
<feature type="transmembrane region" description="Helical" evidence="5">
    <location>
        <begin position="37"/>
        <end position="56"/>
    </location>
</feature>
<evidence type="ECO:0000256" key="3">
    <source>
        <dbReference type="ARBA" id="ARBA00022989"/>
    </source>
</evidence>
<evidence type="ECO:0000256" key="4">
    <source>
        <dbReference type="ARBA" id="ARBA00023136"/>
    </source>
</evidence>
<dbReference type="InterPro" id="IPR002657">
    <property type="entry name" value="BilAc:Na_symport/Acr3"/>
</dbReference>
<dbReference type="Pfam" id="PF01758">
    <property type="entry name" value="SBF"/>
    <property type="match status" value="1"/>
</dbReference>
<dbReference type="AlphaFoldDB" id="A0A9C7GEC3"/>
<dbReference type="Gene3D" id="1.20.1530.20">
    <property type="match status" value="1"/>
</dbReference>
<comment type="subcellular location">
    <subcellularLocation>
        <location evidence="1">Membrane</location>
        <topology evidence="1">Multi-pass membrane protein</topology>
    </subcellularLocation>
</comment>
<sequence>MLQKFNTHLEKIMPLITPISVVIGVLLSEHINDLSFLIPWIFAVMTFSGSLGSNYHSLKNVITHPLPIFIALAILHLIMPVWAWGIGHIAFSGDNFTITGLILGMAIPTGITSLIWVSIYKGNIPFTLSIVLIDTLLSPILVPFTISVMVGKNIEMDVYSIMIGLVGMIVIPSLVGMTLNQWTRGKVKEVWSPRLAPFSKIGLGIVVMLNGAVVAPYLRDVSWKLVIIAVLVFFIAMTGYLFAFLLGRLFKRDRDTVMALTFTGGMRNISAGAVIAITYFPPQVAVPVVVGMLFQQVLASFSGYLANRYYAGQPKDKQLSA</sequence>
<evidence type="ECO:0000313" key="7">
    <source>
        <dbReference type="Proteomes" id="UP000789845"/>
    </source>
</evidence>
<feature type="transmembrane region" description="Helical" evidence="5">
    <location>
        <begin position="126"/>
        <end position="146"/>
    </location>
</feature>
<feature type="transmembrane region" description="Helical" evidence="5">
    <location>
        <begin position="225"/>
        <end position="245"/>
    </location>
</feature>
<proteinExistence type="predicted"/>
<dbReference type="PANTHER" id="PTHR10361:SF28">
    <property type="entry name" value="P3 PROTEIN-RELATED"/>
    <property type="match status" value="1"/>
</dbReference>
<protein>
    <submittedName>
        <fullName evidence="6">Pantothenates transporter PanS</fullName>
    </submittedName>
</protein>
<feature type="transmembrane region" description="Helical" evidence="5">
    <location>
        <begin position="201"/>
        <end position="219"/>
    </location>
</feature>
<gene>
    <name evidence="6" type="primary">panS</name>
    <name evidence="6" type="ORF">NEOCIP111885_04420</name>
</gene>
<dbReference type="InterPro" id="IPR038770">
    <property type="entry name" value="Na+/solute_symporter_sf"/>
</dbReference>
<feature type="transmembrane region" description="Helical" evidence="5">
    <location>
        <begin position="158"/>
        <end position="180"/>
    </location>
</feature>
<evidence type="ECO:0000256" key="2">
    <source>
        <dbReference type="ARBA" id="ARBA00022692"/>
    </source>
</evidence>
<name>A0A9C7GEC3_9BACI</name>
<accession>A0A9C7GEC3</accession>
<reference evidence="6" key="1">
    <citation type="submission" date="2021-10" db="EMBL/GenBank/DDBJ databases">
        <authorList>
            <person name="Criscuolo A."/>
        </authorList>
    </citation>
    <scope>NUCLEOTIDE SEQUENCE</scope>
    <source>
        <strain evidence="6">CIP111885</strain>
    </source>
</reference>
<keyword evidence="4 5" id="KW-0472">Membrane</keyword>
<evidence type="ECO:0000313" key="6">
    <source>
        <dbReference type="EMBL" id="CAG9610645.1"/>
    </source>
</evidence>
<dbReference type="EMBL" id="CAKJTG010000045">
    <property type="protein sequence ID" value="CAG9610645.1"/>
    <property type="molecule type" value="Genomic_DNA"/>
</dbReference>
<dbReference type="InterPro" id="IPR004710">
    <property type="entry name" value="Bilac:Na_transpt"/>
</dbReference>
<dbReference type="RefSeq" id="WP_230499004.1">
    <property type="nucleotide sequence ID" value="NZ_CAKJTG010000045.1"/>
</dbReference>
<feature type="transmembrane region" description="Helical" evidence="5">
    <location>
        <begin position="286"/>
        <end position="306"/>
    </location>
</feature>
<dbReference type="PANTHER" id="PTHR10361">
    <property type="entry name" value="SODIUM-BILE ACID COTRANSPORTER"/>
    <property type="match status" value="1"/>
</dbReference>
<evidence type="ECO:0000256" key="5">
    <source>
        <dbReference type="SAM" id="Phobius"/>
    </source>
</evidence>
<feature type="transmembrane region" description="Helical" evidence="5">
    <location>
        <begin position="68"/>
        <end position="90"/>
    </location>
</feature>
<dbReference type="GO" id="GO:0016020">
    <property type="term" value="C:membrane"/>
    <property type="evidence" value="ECO:0007669"/>
    <property type="project" value="UniProtKB-SubCell"/>
</dbReference>
<organism evidence="6 7">
    <name type="scientific">Pseudoneobacillus rhizosphaerae</name>
    <dbReference type="NCBI Taxonomy" id="2880968"/>
    <lineage>
        <taxon>Bacteria</taxon>
        <taxon>Bacillati</taxon>
        <taxon>Bacillota</taxon>
        <taxon>Bacilli</taxon>
        <taxon>Bacillales</taxon>
        <taxon>Bacillaceae</taxon>
        <taxon>Pseudoneobacillus</taxon>
    </lineage>
</organism>
<evidence type="ECO:0000256" key="1">
    <source>
        <dbReference type="ARBA" id="ARBA00004141"/>
    </source>
</evidence>
<dbReference type="Proteomes" id="UP000789845">
    <property type="component" value="Unassembled WGS sequence"/>
</dbReference>
<keyword evidence="7" id="KW-1185">Reference proteome</keyword>